<accession>A0A8X6G2L9</accession>
<comment type="caution">
    <text evidence="1">The sequence shown here is derived from an EMBL/GenBank/DDBJ whole genome shotgun (WGS) entry which is preliminary data.</text>
</comment>
<evidence type="ECO:0000313" key="1">
    <source>
        <dbReference type="EMBL" id="GFQ94268.1"/>
    </source>
</evidence>
<name>A0A8X6G2L9_TRICU</name>
<evidence type="ECO:0000313" key="2">
    <source>
        <dbReference type="Proteomes" id="UP000887116"/>
    </source>
</evidence>
<keyword evidence="2" id="KW-1185">Reference proteome</keyword>
<sequence>MFCVVLYAETVPRPPGRPTDTLRARPLITGKTIPVTRFCVGPPPEKIPCPELYARARTTADSYFPPPLAAARNTLTPLLPFPFVCLPPFPVL</sequence>
<reference evidence="1" key="1">
    <citation type="submission" date="2020-07" db="EMBL/GenBank/DDBJ databases">
        <title>Multicomponent nature underlies the extraordinary mechanical properties of spider dragline silk.</title>
        <authorList>
            <person name="Kono N."/>
            <person name="Nakamura H."/>
            <person name="Mori M."/>
            <person name="Yoshida Y."/>
            <person name="Ohtoshi R."/>
            <person name="Malay A.D."/>
            <person name="Moran D.A.P."/>
            <person name="Tomita M."/>
            <person name="Numata K."/>
            <person name="Arakawa K."/>
        </authorList>
    </citation>
    <scope>NUCLEOTIDE SEQUENCE</scope>
</reference>
<dbReference type="Proteomes" id="UP000887116">
    <property type="component" value="Unassembled WGS sequence"/>
</dbReference>
<proteinExistence type="predicted"/>
<gene>
    <name evidence="1" type="ORF">TNCT_573031</name>
</gene>
<protein>
    <submittedName>
        <fullName evidence="1">Uncharacterized protein</fullName>
    </submittedName>
</protein>
<dbReference type="AlphaFoldDB" id="A0A8X6G2L9"/>
<organism evidence="1 2">
    <name type="scientific">Trichonephila clavata</name>
    <name type="common">Joro spider</name>
    <name type="synonym">Nephila clavata</name>
    <dbReference type="NCBI Taxonomy" id="2740835"/>
    <lineage>
        <taxon>Eukaryota</taxon>
        <taxon>Metazoa</taxon>
        <taxon>Ecdysozoa</taxon>
        <taxon>Arthropoda</taxon>
        <taxon>Chelicerata</taxon>
        <taxon>Arachnida</taxon>
        <taxon>Araneae</taxon>
        <taxon>Araneomorphae</taxon>
        <taxon>Entelegynae</taxon>
        <taxon>Araneoidea</taxon>
        <taxon>Nephilidae</taxon>
        <taxon>Trichonephila</taxon>
    </lineage>
</organism>
<dbReference type="EMBL" id="BMAO01014333">
    <property type="protein sequence ID" value="GFQ94268.1"/>
    <property type="molecule type" value="Genomic_DNA"/>
</dbReference>